<dbReference type="PROSITE" id="PS51257">
    <property type="entry name" value="PROKAR_LIPOPROTEIN"/>
    <property type="match status" value="1"/>
</dbReference>
<keyword evidence="3" id="KW-1133">Transmembrane helix</keyword>
<name>A0AAD5PYT7_9CRUS</name>
<evidence type="ECO:0000256" key="5">
    <source>
        <dbReference type="SAM" id="MobiDB-lite"/>
    </source>
</evidence>
<dbReference type="Proteomes" id="UP000820818">
    <property type="component" value="Linkage Group LG2"/>
</dbReference>
<dbReference type="EMBL" id="WJBH02000002">
    <property type="protein sequence ID" value="KAI9562738.1"/>
    <property type="molecule type" value="Genomic_DNA"/>
</dbReference>
<evidence type="ECO:0000256" key="2">
    <source>
        <dbReference type="ARBA" id="ARBA00022692"/>
    </source>
</evidence>
<protein>
    <submittedName>
        <fullName evidence="6">Uncharacterized protein</fullName>
    </submittedName>
</protein>
<gene>
    <name evidence="6" type="ORF">GHT06_010192</name>
</gene>
<dbReference type="GO" id="GO:0016020">
    <property type="term" value="C:membrane"/>
    <property type="evidence" value="ECO:0007669"/>
    <property type="project" value="UniProtKB-SubCell"/>
</dbReference>
<evidence type="ECO:0000313" key="6">
    <source>
        <dbReference type="EMBL" id="KAI9562738.1"/>
    </source>
</evidence>
<evidence type="ECO:0000256" key="1">
    <source>
        <dbReference type="ARBA" id="ARBA00004370"/>
    </source>
</evidence>
<evidence type="ECO:0000313" key="7">
    <source>
        <dbReference type="Proteomes" id="UP000820818"/>
    </source>
</evidence>
<feature type="region of interest" description="Disordered" evidence="5">
    <location>
        <begin position="42"/>
        <end position="63"/>
    </location>
</feature>
<accession>A0AAD5PYT7</accession>
<feature type="compositionally biased region" description="Basic and acidic residues" evidence="5">
    <location>
        <begin position="48"/>
        <end position="62"/>
    </location>
</feature>
<dbReference type="PANTHER" id="PTHR13533:SF45">
    <property type="entry name" value="CAS1P 10 TM ACYL TRANSFERASE DOMAIN-CONTAINING PROTEIN"/>
    <property type="match status" value="1"/>
</dbReference>
<reference evidence="6 7" key="1">
    <citation type="submission" date="2022-05" db="EMBL/GenBank/DDBJ databases">
        <title>A multi-omics perspective on studying reproductive biology in Daphnia sinensis.</title>
        <authorList>
            <person name="Jia J."/>
        </authorList>
    </citation>
    <scope>NUCLEOTIDE SEQUENCE [LARGE SCALE GENOMIC DNA]</scope>
    <source>
        <strain evidence="6 7">WSL</strain>
    </source>
</reference>
<dbReference type="AlphaFoldDB" id="A0AAD5PYT7"/>
<proteinExistence type="predicted"/>
<keyword evidence="2" id="KW-0812">Transmembrane</keyword>
<organism evidence="6 7">
    <name type="scientific">Daphnia sinensis</name>
    <dbReference type="NCBI Taxonomy" id="1820382"/>
    <lineage>
        <taxon>Eukaryota</taxon>
        <taxon>Metazoa</taxon>
        <taxon>Ecdysozoa</taxon>
        <taxon>Arthropoda</taxon>
        <taxon>Crustacea</taxon>
        <taxon>Branchiopoda</taxon>
        <taxon>Diplostraca</taxon>
        <taxon>Cladocera</taxon>
        <taxon>Anomopoda</taxon>
        <taxon>Daphniidae</taxon>
        <taxon>Daphnia</taxon>
        <taxon>Daphnia similis group</taxon>
    </lineage>
</organism>
<evidence type="ECO:0000256" key="4">
    <source>
        <dbReference type="ARBA" id="ARBA00023136"/>
    </source>
</evidence>
<sequence>MPRVAFLMELHRSVLHVGIAVCWFLILLACTYPSNQQRQLKTNTRQLEPTHETPTHTKRFSDDELPICSGNLLDQREYQYEKDKLGSFDGRRLMSKTGPCRLLQYTVERAVACLDAAREGSPHQKFLHLVFIGDSRIRQQFFNFLVLIPDHDRKSQPNPIPPIYHEDIEVISDILRLKISFQWRPLLDGNVTEAIRQWAPPNHDEEQPYFIFLSMVLWHIVRIHSQEEYNVYQENLMNISPVLSQLTNNSRVIWLNQYPMLTFYEGMQYGGVNNLDIILSDNAHRYNEAIRSILENRSSVRIWDSSNPLAEEYVRSCALIRRGHSKFAVSEDPDHTFINCEDYIHTGYSALSLATQLLFNDICNTHFEIDIRD</sequence>
<comment type="subcellular location">
    <subcellularLocation>
        <location evidence="1">Membrane</location>
    </subcellularLocation>
</comment>
<evidence type="ECO:0000256" key="3">
    <source>
        <dbReference type="ARBA" id="ARBA00022989"/>
    </source>
</evidence>
<dbReference type="PANTHER" id="PTHR13533">
    <property type="entry name" value="N-ACETYLNEURAMINATE 9-O-ACETYLTRANSFERASE"/>
    <property type="match status" value="1"/>
</dbReference>
<dbReference type="GO" id="GO:0005975">
    <property type="term" value="P:carbohydrate metabolic process"/>
    <property type="evidence" value="ECO:0007669"/>
    <property type="project" value="UniProtKB-ARBA"/>
</dbReference>
<keyword evidence="7" id="KW-1185">Reference proteome</keyword>
<comment type="caution">
    <text evidence="6">The sequence shown here is derived from an EMBL/GenBank/DDBJ whole genome shotgun (WGS) entry which is preliminary data.</text>
</comment>
<dbReference type="GO" id="GO:0005794">
    <property type="term" value="C:Golgi apparatus"/>
    <property type="evidence" value="ECO:0007669"/>
    <property type="project" value="UniProtKB-ARBA"/>
</dbReference>
<keyword evidence="4" id="KW-0472">Membrane</keyword>